<dbReference type="InterPro" id="IPR025345">
    <property type="entry name" value="DUF4249"/>
</dbReference>
<keyword evidence="1" id="KW-0732">Signal</keyword>
<dbReference type="Pfam" id="PF14054">
    <property type="entry name" value="DUF4249"/>
    <property type="match status" value="1"/>
</dbReference>
<organism evidence="2 3">
    <name type="scientific">Parabacteroides hominis</name>
    <dbReference type="NCBI Taxonomy" id="2763057"/>
    <lineage>
        <taxon>Bacteria</taxon>
        <taxon>Pseudomonadati</taxon>
        <taxon>Bacteroidota</taxon>
        <taxon>Bacteroidia</taxon>
        <taxon>Bacteroidales</taxon>
        <taxon>Tannerellaceae</taxon>
        <taxon>Parabacteroides</taxon>
    </lineage>
</organism>
<dbReference type="Proteomes" id="UP000651475">
    <property type="component" value="Unassembled WGS sequence"/>
</dbReference>
<keyword evidence="3" id="KW-1185">Reference proteome</keyword>
<accession>A0ABR7DQB4</accession>
<evidence type="ECO:0000256" key="1">
    <source>
        <dbReference type="SAM" id="SignalP"/>
    </source>
</evidence>
<dbReference type="RefSeq" id="WP_186930269.1">
    <property type="nucleotide sequence ID" value="NZ_JACOOJ010000021.1"/>
</dbReference>
<comment type="caution">
    <text evidence="2">The sequence shown here is derived from an EMBL/GenBank/DDBJ whole genome shotgun (WGS) entry which is preliminary data.</text>
</comment>
<feature type="signal peptide" evidence="1">
    <location>
        <begin position="1"/>
        <end position="22"/>
    </location>
</feature>
<name>A0ABR7DQB4_9BACT</name>
<dbReference type="EMBL" id="JACOOJ010000021">
    <property type="protein sequence ID" value="MBC5633562.1"/>
    <property type="molecule type" value="Genomic_DNA"/>
</dbReference>
<feature type="chain" id="PRO_5045400106" evidence="1">
    <location>
        <begin position="23"/>
        <end position="340"/>
    </location>
</feature>
<evidence type="ECO:0000313" key="3">
    <source>
        <dbReference type="Proteomes" id="UP000651475"/>
    </source>
</evidence>
<gene>
    <name evidence="2" type="ORF">H8S65_12395</name>
</gene>
<sequence length="340" mass="38755">MKNCLFLLYLLLLAACTRDVVLKLPSVPPLLVLNSSVSPDEDVTAFLSKSWFILDTITDDGITDGTIRVYVNDRLQGTMQPVENDRYTGQYALPGCRVASGDRLRLEAAAPGFDPIEGETLIPDPIEVLSVDTVRFFKFGYQGYEYPSLRLYIRFRDEPDKRNYYRLMVEKITEYQKGDSVIVVSSMYHTDYDLYSSLGLVYEDPVFRTTVTNPAIDQLNGKTCRGTFTDDMFDGNEYTVRSSFYPVDYSYAGDSVVTTVHYDVRLLAVSEDYYHYLTVVQNFSISLGDAYLDGLVEPSATYTNVKDGFGIVAGYQLYHRRFTMPCMEEEPYWNPFASYD</sequence>
<proteinExistence type="predicted"/>
<dbReference type="PROSITE" id="PS51257">
    <property type="entry name" value="PROKAR_LIPOPROTEIN"/>
    <property type="match status" value="1"/>
</dbReference>
<protein>
    <submittedName>
        <fullName evidence="2">DUF4249 domain-containing protein</fullName>
    </submittedName>
</protein>
<reference evidence="2 3" key="1">
    <citation type="submission" date="2020-08" db="EMBL/GenBank/DDBJ databases">
        <title>Genome public.</title>
        <authorList>
            <person name="Liu C."/>
            <person name="Sun Q."/>
        </authorList>
    </citation>
    <scope>NUCLEOTIDE SEQUENCE [LARGE SCALE GENOMIC DNA]</scope>
    <source>
        <strain evidence="2 3">NSJ-79</strain>
    </source>
</reference>
<evidence type="ECO:0000313" key="2">
    <source>
        <dbReference type="EMBL" id="MBC5633562.1"/>
    </source>
</evidence>